<evidence type="ECO:0000256" key="3">
    <source>
        <dbReference type="ARBA" id="ARBA00022964"/>
    </source>
</evidence>
<evidence type="ECO:0000256" key="5">
    <source>
        <dbReference type="ARBA" id="ARBA00023004"/>
    </source>
</evidence>
<dbReference type="InterPro" id="IPR014710">
    <property type="entry name" value="RmlC-like_jellyroll"/>
</dbReference>
<evidence type="ECO:0000256" key="4">
    <source>
        <dbReference type="ARBA" id="ARBA00023002"/>
    </source>
</evidence>
<evidence type="ECO:0008006" key="9">
    <source>
        <dbReference type="Google" id="ProtNLM"/>
    </source>
</evidence>
<dbReference type="CDD" id="cd10548">
    <property type="entry name" value="cupin_CDO"/>
    <property type="match status" value="1"/>
</dbReference>
<proteinExistence type="inferred from homology"/>
<dbReference type="GO" id="GO:0016702">
    <property type="term" value="F:oxidoreductase activity, acting on single donors with incorporation of molecular oxygen, incorporation of two atoms of oxygen"/>
    <property type="evidence" value="ECO:0007669"/>
    <property type="project" value="InterPro"/>
</dbReference>
<gene>
    <name evidence="7" type="ORF">FCE95_09700</name>
</gene>
<dbReference type="Gene3D" id="2.60.120.10">
    <property type="entry name" value="Jelly Rolls"/>
    <property type="match status" value="1"/>
</dbReference>
<keyword evidence="2 6" id="KW-0479">Metal-binding</keyword>
<evidence type="ECO:0000256" key="2">
    <source>
        <dbReference type="ARBA" id="ARBA00022723"/>
    </source>
</evidence>
<keyword evidence="3" id="KW-0223">Dioxygenase</keyword>
<dbReference type="InterPro" id="IPR010300">
    <property type="entry name" value="CDO_1"/>
</dbReference>
<dbReference type="Proteomes" id="UP000308707">
    <property type="component" value="Unassembled WGS sequence"/>
</dbReference>
<comment type="similarity">
    <text evidence="1">Belongs to the cysteine dioxygenase family.</text>
</comment>
<feature type="binding site" evidence="6">
    <location>
        <position position="98"/>
    </location>
    <ligand>
        <name>Fe cation</name>
        <dbReference type="ChEBI" id="CHEBI:24875"/>
        <note>catalytic</note>
    </ligand>
</feature>
<dbReference type="SUPFAM" id="SSF51182">
    <property type="entry name" value="RmlC-like cupins"/>
    <property type="match status" value="1"/>
</dbReference>
<evidence type="ECO:0000313" key="8">
    <source>
        <dbReference type="Proteomes" id="UP000308707"/>
    </source>
</evidence>
<dbReference type="OrthoDB" id="7059163at2"/>
<dbReference type="PANTHER" id="PTHR12918:SF1">
    <property type="entry name" value="CYSTEINE DIOXYGENASE TYPE 1"/>
    <property type="match status" value="1"/>
</dbReference>
<dbReference type="PANTHER" id="PTHR12918">
    <property type="entry name" value="CYSTEINE DIOXYGENASE"/>
    <property type="match status" value="1"/>
</dbReference>
<dbReference type="AlphaFoldDB" id="A0A4U5JLD6"/>
<dbReference type="Pfam" id="PF05995">
    <property type="entry name" value="CDO_I"/>
    <property type="match status" value="1"/>
</dbReference>
<evidence type="ECO:0000256" key="1">
    <source>
        <dbReference type="ARBA" id="ARBA00006622"/>
    </source>
</evidence>
<feature type="binding site" evidence="6">
    <location>
        <position position="152"/>
    </location>
    <ligand>
        <name>Fe cation</name>
        <dbReference type="ChEBI" id="CHEBI:24875"/>
        <note>catalytic</note>
    </ligand>
</feature>
<keyword evidence="4" id="KW-0560">Oxidoreductase</keyword>
<evidence type="ECO:0000313" key="7">
    <source>
        <dbReference type="EMBL" id="TKR30392.1"/>
    </source>
</evidence>
<keyword evidence="8" id="KW-1185">Reference proteome</keyword>
<evidence type="ECO:0000256" key="6">
    <source>
        <dbReference type="PIRSR" id="PIRSR610300-51"/>
    </source>
</evidence>
<dbReference type="InterPro" id="IPR011051">
    <property type="entry name" value="RmlC_Cupin_sf"/>
</dbReference>
<dbReference type="EMBL" id="SZUA01000002">
    <property type="protein sequence ID" value="TKR30392.1"/>
    <property type="molecule type" value="Genomic_DNA"/>
</dbReference>
<protein>
    <recommendedName>
        <fullName evidence="9">Cysteine dioxygenase</fullName>
    </recommendedName>
</protein>
<organism evidence="7 8">
    <name type="scientific">Luteimonas gilva</name>
    <dbReference type="NCBI Taxonomy" id="2572684"/>
    <lineage>
        <taxon>Bacteria</taxon>
        <taxon>Pseudomonadati</taxon>
        <taxon>Pseudomonadota</taxon>
        <taxon>Gammaproteobacteria</taxon>
        <taxon>Lysobacterales</taxon>
        <taxon>Lysobacteraceae</taxon>
        <taxon>Luteimonas</taxon>
    </lineage>
</organism>
<name>A0A4U5JLD6_9GAMM</name>
<feature type="binding site" evidence="6">
    <location>
        <position position="96"/>
    </location>
    <ligand>
        <name>Fe cation</name>
        <dbReference type="ChEBI" id="CHEBI:24875"/>
        <note>catalytic</note>
    </ligand>
</feature>
<accession>A0A4U5JLD6</accession>
<sequence>MRMTLSAAASRRESFPLLDDVIVLADIAMASNHPQKIVPALAEGLRGALADVGALPAWLLETSADGPVRRELYRSPEFDYQVIAIAWAPGQGSGVHDHADTWGVEAVLRGELEVLDYRIAGRHKALTELRPADHRPLPAGSVIGLLPPHHLHACRNAGQRGVTVSLHIYGKPLRDVTRYVHEHEALYREEKARLTSV</sequence>
<keyword evidence="5 6" id="KW-0408">Iron</keyword>
<reference evidence="7 8" key="1">
    <citation type="submission" date="2019-04" db="EMBL/GenBank/DDBJ databases">
        <title>Reference strain of H23.</title>
        <authorList>
            <person name="Luo X."/>
        </authorList>
    </citation>
    <scope>NUCLEOTIDE SEQUENCE [LARGE SCALE GENOMIC DNA]</scope>
    <source>
        <strain evidence="7 8">H23</strain>
    </source>
</reference>
<dbReference type="GO" id="GO:0008198">
    <property type="term" value="F:ferrous iron binding"/>
    <property type="evidence" value="ECO:0007669"/>
    <property type="project" value="TreeGrafter"/>
</dbReference>
<comment type="caution">
    <text evidence="7">The sequence shown here is derived from an EMBL/GenBank/DDBJ whole genome shotgun (WGS) entry which is preliminary data.</text>
</comment>